<protein>
    <submittedName>
        <fullName evidence="5">GntR family transcriptional regulator</fullName>
    </submittedName>
</protein>
<dbReference type="PRINTS" id="PR00035">
    <property type="entry name" value="HTHGNTR"/>
</dbReference>
<dbReference type="InterPro" id="IPR036390">
    <property type="entry name" value="WH_DNA-bd_sf"/>
</dbReference>
<dbReference type="SUPFAM" id="SSF64288">
    <property type="entry name" value="Chorismate lyase-like"/>
    <property type="match status" value="1"/>
</dbReference>
<dbReference type="Pfam" id="PF07702">
    <property type="entry name" value="UTRA"/>
    <property type="match status" value="1"/>
</dbReference>
<dbReference type="SUPFAM" id="SSF46785">
    <property type="entry name" value="Winged helix' DNA-binding domain"/>
    <property type="match status" value="1"/>
</dbReference>
<evidence type="ECO:0000256" key="1">
    <source>
        <dbReference type="ARBA" id="ARBA00023015"/>
    </source>
</evidence>
<dbReference type="SMART" id="SM00866">
    <property type="entry name" value="UTRA"/>
    <property type="match status" value="1"/>
</dbReference>
<dbReference type="EMBL" id="JABAFR010000028">
    <property type="protein sequence ID" value="NME45211.1"/>
    <property type="molecule type" value="Genomic_DNA"/>
</dbReference>
<dbReference type="InterPro" id="IPR036388">
    <property type="entry name" value="WH-like_DNA-bd_sf"/>
</dbReference>
<feature type="domain" description="HTH gntR-type" evidence="4">
    <location>
        <begin position="10"/>
        <end position="78"/>
    </location>
</feature>
<keyword evidence="3" id="KW-0804">Transcription</keyword>
<evidence type="ECO:0000256" key="3">
    <source>
        <dbReference type="ARBA" id="ARBA00023163"/>
    </source>
</evidence>
<dbReference type="AlphaFoldDB" id="A0A7X9NJ45"/>
<dbReference type="Gene3D" id="1.10.10.10">
    <property type="entry name" value="Winged helix-like DNA-binding domain superfamily/Winged helix DNA-binding domain"/>
    <property type="match status" value="1"/>
</dbReference>
<dbReference type="PROSITE" id="PS50949">
    <property type="entry name" value="HTH_GNTR"/>
    <property type="match status" value="1"/>
</dbReference>
<dbReference type="GO" id="GO:0003700">
    <property type="term" value="F:DNA-binding transcription factor activity"/>
    <property type="evidence" value="ECO:0007669"/>
    <property type="project" value="InterPro"/>
</dbReference>
<name>A0A7X9NJ45_9FIRM</name>
<evidence type="ECO:0000313" key="6">
    <source>
        <dbReference type="Proteomes" id="UP000540014"/>
    </source>
</evidence>
<accession>A0A7X9NJ45</accession>
<evidence type="ECO:0000259" key="4">
    <source>
        <dbReference type="PROSITE" id="PS50949"/>
    </source>
</evidence>
<sequence length="240" mass="27597">MSKNTEKIPLTLQDQIKLEITNKIKSGKYLPGDKIPSEPQLVKIYNVSRVTVRNAIQQLVDENILIKRHGKGTFVKSRIYTENYFCGGSFTETCIKMNATPYTRIISIERNKIDLEVSELLNNEQEAIIIKRVRYVDSIPCIIEIDYFPVHFDFLLETPIENTSLIQLLTEKSGVVLSKFEDKFQISFSNKEFSDLLHTTVGTPLLLVTQTVSSPDDDIIYVNKQFILTSKYIYAVRSYK</sequence>
<dbReference type="InterPro" id="IPR050679">
    <property type="entry name" value="Bact_HTH_transcr_reg"/>
</dbReference>
<dbReference type="Gene3D" id="3.40.1410.10">
    <property type="entry name" value="Chorismate lyase-like"/>
    <property type="match status" value="1"/>
</dbReference>
<organism evidence="5 6">
    <name type="scientific">Faecalicoccus pleomorphus</name>
    <dbReference type="NCBI Taxonomy" id="1323"/>
    <lineage>
        <taxon>Bacteria</taxon>
        <taxon>Bacillati</taxon>
        <taxon>Bacillota</taxon>
        <taxon>Erysipelotrichia</taxon>
        <taxon>Erysipelotrichales</taxon>
        <taxon>Erysipelotrichaceae</taxon>
        <taxon>Faecalicoccus</taxon>
    </lineage>
</organism>
<dbReference type="InterPro" id="IPR011663">
    <property type="entry name" value="UTRA"/>
</dbReference>
<reference evidence="5 6" key="1">
    <citation type="submission" date="2020-04" db="EMBL/GenBank/DDBJ databases">
        <authorList>
            <person name="Hitch T.C.A."/>
            <person name="Wylensek D."/>
            <person name="Clavel T."/>
        </authorList>
    </citation>
    <scope>NUCLEOTIDE SEQUENCE [LARGE SCALE GENOMIC DNA]</scope>
    <source>
        <strain evidence="5 6">BSM-383-APC-22F</strain>
    </source>
</reference>
<proteinExistence type="predicted"/>
<dbReference type="InterPro" id="IPR000524">
    <property type="entry name" value="Tscrpt_reg_HTH_GntR"/>
</dbReference>
<dbReference type="GO" id="GO:0003677">
    <property type="term" value="F:DNA binding"/>
    <property type="evidence" value="ECO:0007669"/>
    <property type="project" value="UniProtKB-KW"/>
</dbReference>
<dbReference type="SMART" id="SM00345">
    <property type="entry name" value="HTH_GNTR"/>
    <property type="match status" value="1"/>
</dbReference>
<dbReference type="Proteomes" id="UP000540014">
    <property type="component" value="Unassembled WGS sequence"/>
</dbReference>
<dbReference type="FunFam" id="1.10.10.10:FF:000079">
    <property type="entry name" value="GntR family transcriptional regulator"/>
    <property type="match status" value="1"/>
</dbReference>
<comment type="caution">
    <text evidence="5">The sequence shown here is derived from an EMBL/GenBank/DDBJ whole genome shotgun (WGS) entry which is preliminary data.</text>
</comment>
<evidence type="ECO:0000313" key="5">
    <source>
        <dbReference type="EMBL" id="NME45211.1"/>
    </source>
</evidence>
<dbReference type="CDD" id="cd07377">
    <property type="entry name" value="WHTH_GntR"/>
    <property type="match status" value="1"/>
</dbReference>
<dbReference type="GO" id="GO:0045892">
    <property type="term" value="P:negative regulation of DNA-templated transcription"/>
    <property type="evidence" value="ECO:0007669"/>
    <property type="project" value="TreeGrafter"/>
</dbReference>
<keyword evidence="1" id="KW-0805">Transcription regulation</keyword>
<evidence type="ECO:0000256" key="2">
    <source>
        <dbReference type="ARBA" id="ARBA00023125"/>
    </source>
</evidence>
<dbReference type="PANTHER" id="PTHR44846:SF1">
    <property type="entry name" value="MANNOSYL-D-GLYCERATE TRANSPORT_METABOLISM SYSTEM REPRESSOR MNGR-RELATED"/>
    <property type="match status" value="1"/>
</dbReference>
<gene>
    <name evidence="5" type="ORF">HF861_10045</name>
</gene>
<keyword evidence="2" id="KW-0238">DNA-binding</keyword>
<dbReference type="RefSeq" id="WP_168966366.1">
    <property type="nucleotide sequence ID" value="NZ_JABAFR010000028.1"/>
</dbReference>
<dbReference type="InterPro" id="IPR028978">
    <property type="entry name" value="Chorismate_lyase_/UTRA_dom_sf"/>
</dbReference>
<dbReference type="Pfam" id="PF00392">
    <property type="entry name" value="GntR"/>
    <property type="match status" value="1"/>
</dbReference>
<dbReference type="PANTHER" id="PTHR44846">
    <property type="entry name" value="MANNOSYL-D-GLYCERATE TRANSPORT/METABOLISM SYSTEM REPRESSOR MNGR-RELATED"/>
    <property type="match status" value="1"/>
</dbReference>